<dbReference type="RefSeq" id="WP_203760094.1">
    <property type="nucleotide sequence ID" value="NZ_BAAABO010000004.1"/>
</dbReference>
<dbReference type="EMBL" id="BOMI01000011">
    <property type="protein sequence ID" value="GID72128.1"/>
    <property type="molecule type" value="Genomic_DNA"/>
</dbReference>
<feature type="region of interest" description="Disordered" evidence="1">
    <location>
        <begin position="1"/>
        <end position="21"/>
    </location>
</feature>
<gene>
    <name evidence="2" type="ORF">Ade02nite_07690</name>
</gene>
<protein>
    <recommendedName>
        <fullName evidence="4">Regulatory protein RecX</fullName>
    </recommendedName>
</protein>
<sequence length="180" mass="19729">MSRHDPANDDPADGPLARLPDGLIVRRARRSMFTPAPSAMAGRGRTAPESTRRRLLGVAIDLARKEVPGIGSKGLVRRLRHEGWPDVTRSEVEALLPPPLPGARVRALSAVAVRRKPAPAPVAMGEAELSRLRTAALRIRGDAYGITLARVTQRLRENGWPEVTEEQVEHAVRRPRSSWA</sequence>
<accession>A0ABQ3XWL4</accession>
<comment type="caution">
    <text evidence="2">The sequence shown here is derived from an EMBL/GenBank/DDBJ whole genome shotgun (WGS) entry which is preliminary data.</text>
</comment>
<reference evidence="2 3" key="1">
    <citation type="submission" date="2021-01" db="EMBL/GenBank/DDBJ databases">
        <title>Whole genome shotgun sequence of Actinoplanes deccanensis NBRC 13994.</title>
        <authorList>
            <person name="Komaki H."/>
            <person name="Tamura T."/>
        </authorList>
    </citation>
    <scope>NUCLEOTIDE SEQUENCE [LARGE SCALE GENOMIC DNA]</scope>
    <source>
        <strain evidence="2 3">NBRC 13994</strain>
    </source>
</reference>
<name>A0ABQ3XWL4_9ACTN</name>
<dbReference type="Proteomes" id="UP000609879">
    <property type="component" value="Unassembled WGS sequence"/>
</dbReference>
<organism evidence="2 3">
    <name type="scientific">Paractinoplanes deccanensis</name>
    <dbReference type="NCBI Taxonomy" id="113561"/>
    <lineage>
        <taxon>Bacteria</taxon>
        <taxon>Bacillati</taxon>
        <taxon>Actinomycetota</taxon>
        <taxon>Actinomycetes</taxon>
        <taxon>Micromonosporales</taxon>
        <taxon>Micromonosporaceae</taxon>
        <taxon>Paractinoplanes</taxon>
    </lineage>
</organism>
<evidence type="ECO:0008006" key="4">
    <source>
        <dbReference type="Google" id="ProtNLM"/>
    </source>
</evidence>
<evidence type="ECO:0000313" key="3">
    <source>
        <dbReference type="Proteomes" id="UP000609879"/>
    </source>
</evidence>
<evidence type="ECO:0000313" key="2">
    <source>
        <dbReference type="EMBL" id="GID72128.1"/>
    </source>
</evidence>
<keyword evidence="3" id="KW-1185">Reference proteome</keyword>
<evidence type="ECO:0000256" key="1">
    <source>
        <dbReference type="SAM" id="MobiDB-lite"/>
    </source>
</evidence>
<proteinExistence type="predicted"/>